<comment type="caution">
    <text evidence="2">The sequence shown here is derived from an EMBL/GenBank/DDBJ whole genome shotgun (WGS) entry which is preliminary data.</text>
</comment>
<evidence type="ECO:0000313" key="3">
    <source>
        <dbReference type="Proteomes" id="UP000194350"/>
    </source>
</evidence>
<dbReference type="OrthoDB" id="8435546at2"/>
<reference evidence="2 3" key="1">
    <citation type="submission" date="2016-10" db="EMBL/GenBank/DDBJ databases">
        <title>Systematic genetic and metabolomic analysis of Xenorhabdus and Photorhabdus spp., highlights the requirements for a dual symbiotic and pathogenic life style.</title>
        <authorList>
            <person name="Tobias N.J."/>
            <person name="Wolff H."/>
            <person name="Djahanschiri B."/>
            <person name="Pidot S.J."/>
            <person name="Stinear T.P."/>
            <person name="Ebersberger I."/>
            <person name="Bode H.B."/>
        </authorList>
    </citation>
    <scope>NUCLEOTIDE SEQUENCE [LARGE SCALE GENOMIC DNA]</scope>
    <source>
        <strain evidence="2 3">DSM 22392</strain>
    </source>
</reference>
<protein>
    <submittedName>
        <fullName evidence="2">Integrating conjugative element protein</fullName>
    </submittedName>
</protein>
<dbReference type="STRING" id="351656.Xvie_01462"/>
<name>A0A1Y2SFM2_9GAMM</name>
<dbReference type="InterPro" id="IPR009649">
    <property type="entry name" value="TraU"/>
</dbReference>
<accession>A0A1Y2SFM2</accession>
<keyword evidence="1" id="KW-0732">Signal</keyword>
<dbReference type="Proteomes" id="UP000194350">
    <property type="component" value="Unassembled WGS sequence"/>
</dbReference>
<evidence type="ECO:0000256" key="1">
    <source>
        <dbReference type="SAM" id="SignalP"/>
    </source>
</evidence>
<organism evidence="2 3">
    <name type="scientific">Xenorhabdus vietnamensis</name>
    <dbReference type="NCBI Taxonomy" id="351656"/>
    <lineage>
        <taxon>Bacteria</taxon>
        <taxon>Pseudomonadati</taxon>
        <taxon>Pseudomonadota</taxon>
        <taxon>Gammaproteobacteria</taxon>
        <taxon>Enterobacterales</taxon>
        <taxon>Morganellaceae</taxon>
        <taxon>Xenorhabdus</taxon>
    </lineage>
</organism>
<gene>
    <name evidence="2" type="ORF">Xvie_01462</name>
</gene>
<evidence type="ECO:0000313" key="2">
    <source>
        <dbReference type="EMBL" id="OTA16784.1"/>
    </source>
</evidence>
<dbReference type="EMBL" id="MUBJ01000006">
    <property type="protein sequence ID" value="OTA16784.1"/>
    <property type="molecule type" value="Genomic_DNA"/>
</dbReference>
<proteinExistence type="predicted"/>
<keyword evidence="3" id="KW-1185">Reference proteome</keyword>
<dbReference type="AlphaFoldDB" id="A0A1Y2SFM2"/>
<sequence length="128" mass="13814">MSIQRVTFPALITLIAAFSPVTQASINTAQIVASSLSPACIQWRVSCICYWLFCSWHGWTVKTSVKVTYYLPEAAISTYHAPGGNPWSGMAQVSRLSGGQENAVTGALSHLTAGDNSLLTLYHMIFSS</sequence>
<dbReference type="Pfam" id="PF06834">
    <property type="entry name" value="TraU"/>
    <property type="match status" value="1"/>
</dbReference>
<feature type="chain" id="PRO_5012847607" evidence="1">
    <location>
        <begin position="25"/>
        <end position="128"/>
    </location>
</feature>
<feature type="signal peptide" evidence="1">
    <location>
        <begin position="1"/>
        <end position="24"/>
    </location>
</feature>